<dbReference type="GO" id="GO:0005886">
    <property type="term" value="C:plasma membrane"/>
    <property type="evidence" value="ECO:0007669"/>
    <property type="project" value="UniProtKB-SubCell"/>
</dbReference>
<comment type="similarity">
    <text evidence="7">Belongs to the binding-protein-dependent transport system permease family.</text>
</comment>
<dbReference type="Pfam" id="PF19300">
    <property type="entry name" value="BPD_transp_1_N"/>
    <property type="match status" value="1"/>
</dbReference>
<dbReference type="PANTHER" id="PTHR43163:SF6">
    <property type="entry name" value="DIPEPTIDE TRANSPORT SYSTEM PERMEASE PROTEIN DPPB-RELATED"/>
    <property type="match status" value="1"/>
</dbReference>
<evidence type="ECO:0000256" key="7">
    <source>
        <dbReference type="RuleBase" id="RU363032"/>
    </source>
</evidence>
<sequence>MGRFIIRRLLQSILVVFGVTLLVFVVLFKTGDPVILLVSPDATKEEIEQVRRELGFDRPWYVQYADFMTDALRGDFGISLRQKQPVFKLVVERIPATLELAIAAFIISIVVAVPVGIISATQRNSIWDNLSMGFALLGQSLPVFFLGVMLIFIFAGQLKVLPSYGRGDGTLVGELRHLILPAVTLATFTLARTARLVRSSLLEVLGLEYVKTARAKGLAERVVILRHALQNAMIPVVTVLGLELGTLLGGAVITETVFAWPGVGRLVINAIQQRDFPVVVGAVTLVAVMFVVINLVVDVLYGVIDPRVRYS</sequence>
<dbReference type="OrthoDB" id="9772184at2"/>
<dbReference type="STRING" id="479434.Sthe_2953"/>
<dbReference type="InterPro" id="IPR035906">
    <property type="entry name" value="MetI-like_sf"/>
</dbReference>
<dbReference type="InterPro" id="IPR000515">
    <property type="entry name" value="MetI-like"/>
</dbReference>
<protein>
    <submittedName>
        <fullName evidence="9">Binding-protein-dependent transport systems inner membrane component</fullName>
    </submittedName>
</protein>
<organism evidence="9 10">
    <name type="scientific">Sphaerobacter thermophilus (strain ATCC 49802 / DSM 20745 / KCCM 41009 / NCIMB 13125 / S 6022)</name>
    <dbReference type="NCBI Taxonomy" id="479434"/>
    <lineage>
        <taxon>Bacteria</taxon>
        <taxon>Pseudomonadati</taxon>
        <taxon>Thermomicrobiota</taxon>
        <taxon>Thermomicrobia</taxon>
        <taxon>Sphaerobacterales</taxon>
        <taxon>Sphaerobacterineae</taxon>
        <taxon>Sphaerobacteraceae</taxon>
        <taxon>Sphaerobacter</taxon>
    </lineage>
</organism>
<accession>D1C964</accession>
<proteinExistence type="inferred from homology"/>
<dbReference type="eggNOG" id="COG0601">
    <property type="taxonomic scope" value="Bacteria"/>
</dbReference>
<evidence type="ECO:0000259" key="8">
    <source>
        <dbReference type="PROSITE" id="PS50928"/>
    </source>
</evidence>
<evidence type="ECO:0000313" key="10">
    <source>
        <dbReference type="Proteomes" id="UP000002027"/>
    </source>
</evidence>
<feature type="transmembrane region" description="Helical" evidence="7">
    <location>
        <begin position="100"/>
        <end position="120"/>
    </location>
</feature>
<dbReference type="PANTHER" id="PTHR43163">
    <property type="entry name" value="DIPEPTIDE TRANSPORT SYSTEM PERMEASE PROTEIN DPPB-RELATED"/>
    <property type="match status" value="1"/>
</dbReference>
<dbReference type="SUPFAM" id="SSF161098">
    <property type="entry name" value="MetI-like"/>
    <property type="match status" value="1"/>
</dbReference>
<dbReference type="InParanoid" id="D1C964"/>
<feature type="transmembrane region" description="Helical" evidence="7">
    <location>
        <begin position="9"/>
        <end position="28"/>
    </location>
</feature>
<keyword evidence="5 7" id="KW-1133">Transmembrane helix</keyword>
<evidence type="ECO:0000313" key="9">
    <source>
        <dbReference type="EMBL" id="ACZ40357.1"/>
    </source>
</evidence>
<evidence type="ECO:0000256" key="5">
    <source>
        <dbReference type="ARBA" id="ARBA00022989"/>
    </source>
</evidence>
<name>D1C964_SPHTD</name>
<dbReference type="Pfam" id="PF00528">
    <property type="entry name" value="BPD_transp_1"/>
    <property type="match status" value="1"/>
</dbReference>
<feature type="transmembrane region" description="Helical" evidence="7">
    <location>
        <begin position="175"/>
        <end position="191"/>
    </location>
</feature>
<gene>
    <name evidence="9" type="ordered locus">Sthe_2953</name>
</gene>
<feature type="transmembrane region" description="Helical" evidence="7">
    <location>
        <begin position="236"/>
        <end position="260"/>
    </location>
</feature>
<dbReference type="RefSeq" id="WP_012873392.1">
    <property type="nucleotide sequence ID" value="NC_013524.1"/>
</dbReference>
<reference evidence="9 10" key="2">
    <citation type="journal article" date="2010" name="Stand. Genomic Sci.">
        <title>Complete genome sequence of Desulfohalobium retbaense type strain (HR(100)).</title>
        <authorList>
            <person name="Spring S."/>
            <person name="Nolan M."/>
            <person name="Lapidus A."/>
            <person name="Glavina Del Rio T."/>
            <person name="Copeland A."/>
            <person name="Tice H."/>
            <person name="Cheng J.F."/>
            <person name="Lucas S."/>
            <person name="Land M."/>
            <person name="Chen F."/>
            <person name="Bruce D."/>
            <person name="Goodwin L."/>
            <person name="Pitluck S."/>
            <person name="Ivanova N."/>
            <person name="Mavromatis K."/>
            <person name="Mikhailova N."/>
            <person name="Pati A."/>
            <person name="Chen A."/>
            <person name="Palaniappan K."/>
            <person name="Hauser L."/>
            <person name="Chang Y.J."/>
            <person name="Jeffries C.D."/>
            <person name="Munk C."/>
            <person name="Kiss H."/>
            <person name="Chain P."/>
            <person name="Han C."/>
            <person name="Brettin T."/>
            <person name="Detter J.C."/>
            <person name="Schuler E."/>
            <person name="Goker M."/>
            <person name="Rohde M."/>
            <person name="Bristow J."/>
            <person name="Eisen J.A."/>
            <person name="Markowitz V."/>
            <person name="Hugenholtz P."/>
            <person name="Kyrpides N.C."/>
            <person name="Klenk H.P."/>
        </authorList>
    </citation>
    <scope>NUCLEOTIDE SEQUENCE [LARGE SCALE GENOMIC DNA]</scope>
    <source>
        <strain evidence="10">ATCC 49802 / DSM 20745 / S 6022</strain>
    </source>
</reference>
<dbReference type="PROSITE" id="PS50928">
    <property type="entry name" value="ABC_TM1"/>
    <property type="match status" value="1"/>
</dbReference>
<keyword evidence="4 7" id="KW-0812">Transmembrane</keyword>
<dbReference type="CDD" id="cd06261">
    <property type="entry name" value="TM_PBP2"/>
    <property type="match status" value="1"/>
</dbReference>
<evidence type="ECO:0000256" key="1">
    <source>
        <dbReference type="ARBA" id="ARBA00004651"/>
    </source>
</evidence>
<dbReference type="AlphaFoldDB" id="D1C964"/>
<feature type="transmembrane region" description="Helical" evidence="7">
    <location>
        <begin position="280"/>
        <end position="304"/>
    </location>
</feature>
<keyword evidence="3" id="KW-1003">Cell membrane</keyword>
<dbReference type="Proteomes" id="UP000002027">
    <property type="component" value="Chromosome 2"/>
</dbReference>
<dbReference type="KEGG" id="sti:Sthe_2953"/>
<feature type="transmembrane region" description="Helical" evidence="7">
    <location>
        <begin position="132"/>
        <end position="155"/>
    </location>
</feature>
<keyword evidence="6 7" id="KW-0472">Membrane</keyword>
<evidence type="ECO:0000256" key="2">
    <source>
        <dbReference type="ARBA" id="ARBA00022448"/>
    </source>
</evidence>
<evidence type="ECO:0000256" key="6">
    <source>
        <dbReference type="ARBA" id="ARBA00023136"/>
    </source>
</evidence>
<keyword evidence="10" id="KW-1185">Reference proteome</keyword>
<dbReference type="HOGENOM" id="CLU_036879_0_0_0"/>
<evidence type="ECO:0000256" key="3">
    <source>
        <dbReference type="ARBA" id="ARBA00022475"/>
    </source>
</evidence>
<dbReference type="EMBL" id="CP001824">
    <property type="protein sequence ID" value="ACZ40357.1"/>
    <property type="molecule type" value="Genomic_DNA"/>
</dbReference>
<dbReference type="Gene3D" id="1.10.3720.10">
    <property type="entry name" value="MetI-like"/>
    <property type="match status" value="1"/>
</dbReference>
<evidence type="ECO:0000256" key="4">
    <source>
        <dbReference type="ARBA" id="ARBA00022692"/>
    </source>
</evidence>
<reference evidence="10" key="1">
    <citation type="submission" date="2009-11" db="EMBL/GenBank/DDBJ databases">
        <title>The complete chromosome 2 of Sphaerobacter thermophilus DSM 20745.</title>
        <authorList>
            <person name="Lucas S."/>
            <person name="Copeland A."/>
            <person name="Lapidus A."/>
            <person name="Glavina del Rio T."/>
            <person name="Dalin E."/>
            <person name="Tice H."/>
            <person name="Bruce D."/>
            <person name="Goodwin L."/>
            <person name="Pitluck S."/>
            <person name="Kyrpides N."/>
            <person name="Mavromatis K."/>
            <person name="Ivanova N."/>
            <person name="Mikhailova N."/>
            <person name="LaButti K.M."/>
            <person name="Clum A."/>
            <person name="Sun H.I."/>
            <person name="Brettin T."/>
            <person name="Detter J.C."/>
            <person name="Han C."/>
            <person name="Larimer F."/>
            <person name="Land M."/>
            <person name="Hauser L."/>
            <person name="Markowitz V."/>
            <person name="Cheng J.F."/>
            <person name="Hugenholtz P."/>
            <person name="Woyke T."/>
            <person name="Wu D."/>
            <person name="Steenblock K."/>
            <person name="Schneider S."/>
            <person name="Pukall R."/>
            <person name="Goeker M."/>
            <person name="Klenk H.P."/>
            <person name="Eisen J.A."/>
        </authorList>
    </citation>
    <scope>NUCLEOTIDE SEQUENCE [LARGE SCALE GENOMIC DNA]</scope>
    <source>
        <strain evidence="10">ATCC 49802 / DSM 20745 / S 6022</strain>
    </source>
</reference>
<keyword evidence="2 7" id="KW-0813">Transport</keyword>
<dbReference type="GO" id="GO:0055085">
    <property type="term" value="P:transmembrane transport"/>
    <property type="evidence" value="ECO:0007669"/>
    <property type="project" value="InterPro"/>
</dbReference>
<comment type="subcellular location">
    <subcellularLocation>
        <location evidence="1 7">Cell membrane</location>
        <topology evidence="1 7">Multi-pass membrane protein</topology>
    </subcellularLocation>
</comment>
<feature type="domain" description="ABC transmembrane type-1" evidence="8">
    <location>
        <begin position="94"/>
        <end position="301"/>
    </location>
</feature>
<dbReference type="InterPro" id="IPR045621">
    <property type="entry name" value="BPD_transp_1_N"/>
</dbReference>